<evidence type="ECO:0000256" key="2">
    <source>
        <dbReference type="ARBA" id="ARBA00023121"/>
    </source>
</evidence>
<dbReference type="Gene3D" id="1.20.80.10">
    <property type="match status" value="1"/>
</dbReference>
<gene>
    <name evidence="4" type="ORF">PLBR_LOCUS3449</name>
</gene>
<dbReference type="PANTHER" id="PTHR23310:SF62">
    <property type="entry name" value="ACYL-COA BINDING PROTEIN 1, ISOFORM A"/>
    <property type="match status" value="1"/>
</dbReference>
<reference evidence="4 5" key="1">
    <citation type="submission" date="2018-03" db="EMBL/GenBank/DDBJ databases">
        <authorList>
            <person name="Fogelqvist J."/>
        </authorList>
    </citation>
    <scope>NUCLEOTIDE SEQUENCE [LARGE SCALE GENOMIC DNA]</scope>
</reference>
<dbReference type="InterPro" id="IPR014352">
    <property type="entry name" value="FERM/acyl-CoA-bd_prot_sf"/>
</dbReference>
<organism evidence="4 5">
    <name type="scientific">Plasmodiophora brassicae</name>
    <name type="common">Clubroot disease agent</name>
    <dbReference type="NCBI Taxonomy" id="37360"/>
    <lineage>
        <taxon>Eukaryota</taxon>
        <taxon>Sar</taxon>
        <taxon>Rhizaria</taxon>
        <taxon>Endomyxa</taxon>
        <taxon>Phytomyxea</taxon>
        <taxon>Plasmodiophorida</taxon>
        <taxon>Plasmodiophoridae</taxon>
        <taxon>Plasmodiophora</taxon>
    </lineage>
</organism>
<keyword evidence="4" id="KW-0496">Mitochondrion</keyword>
<evidence type="ECO:0000313" key="4">
    <source>
        <dbReference type="EMBL" id="SPQ96234.1"/>
    </source>
</evidence>
<evidence type="ECO:0000313" key="5">
    <source>
        <dbReference type="Proteomes" id="UP000290189"/>
    </source>
</evidence>
<name>A0A3P3Y7Z5_PLABS</name>
<dbReference type="PRINTS" id="PR00689">
    <property type="entry name" value="ACOABINDINGP"/>
</dbReference>
<dbReference type="GO" id="GO:0000062">
    <property type="term" value="F:fatty-acyl-CoA binding"/>
    <property type="evidence" value="ECO:0007669"/>
    <property type="project" value="InterPro"/>
</dbReference>
<protein>
    <recommendedName>
        <fullName evidence="3">ACB domain-containing protein</fullName>
    </recommendedName>
</protein>
<dbReference type="PROSITE" id="PS51228">
    <property type="entry name" value="ACB_2"/>
    <property type="match status" value="1"/>
</dbReference>
<accession>A0A3P3Y7Z5</accession>
<dbReference type="AlphaFoldDB" id="A0A3P3Y7Z5"/>
<dbReference type="Proteomes" id="UP000290189">
    <property type="component" value="Unassembled WGS sequence"/>
</dbReference>
<dbReference type="PANTHER" id="PTHR23310">
    <property type="entry name" value="ACYL-COA-BINDING PROTEIN, ACBP"/>
    <property type="match status" value="1"/>
</dbReference>
<comment type="similarity">
    <text evidence="1">Belongs to the ACBP family.</text>
</comment>
<dbReference type="InterPro" id="IPR000582">
    <property type="entry name" value="Acyl-CoA-binding_protein"/>
</dbReference>
<feature type="domain" description="ACB" evidence="3">
    <location>
        <begin position="1"/>
        <end position="80"/>
    </location>
</feature>
<dbReference type="EMBL" id="OVEO01000005">
    <property type="protein sequence ID" value="SPQ96234.1"/>
    <property type="molecule type" value="Genomic_DNA"/>
</dbReference>
<dbReference type="GO" id="GO:0006631">
    <property type="term" value="P:fatty acid metabolic process"/>
    <property type="evidence" value="ECO:0007669"/>
    <property type="project" value="TreeGrafter"/>
</dbReference>
<proteinExistence type="inferred from homology"/>
<dbReference type="FunFam" id="1.20.80.10:FF:000010">
    <property type="entry name" value="Acyl-CoA-binding domain-containing protein 5"/>
    <property type="match status" value="1"/>
</dbReference>
<evidence type="ECO:0000256" key="1">
    <source>
        <dbReference type="ARBA" id="ARBA00005567"/>
    </source>
</evidence>
<dbReference type="Pfam" id="PF00887">
    <property type="entry name" value="ACBP"/>
    <property type="match status" value="1"/>
</dbReference>
<dbReference type="SUPFAM" id="SSF47027">
    <property type="entry name" value="Acyl-CoA binding protein"/>
    <property type="match status" value="1"/>
</dbReference>
<geneLocation type="mitochondrion" evidence="4"/>
<sequence>MTMADFEAAAAKAKTFTSLSNEQMLDLYKHYKQATVGDCNTDRPGMFDMKGRAKWDAWNSVKGMPQEEAKTKYIAVVNSL</sequence>
<dbReference type="InterPro" id="IPR035984">
    <property type="entry name" value="Acyl-CoA-binding_sf"/>
</dbReference>
<keyword evidence="2" id="KW-0446">Lipid-binding</keyword>
<evidence type="ECO:0000259" key="3">
    <source>
        <dbReference type="PROSITE" id="PS51228"/>
    </source>
</evidence>